<accession>A0A8I6X4S8</accession>
<dbReference type="SMR" id="A0A8I6X4S8"/>
<feature type="transmembrane region" description="Helical" evidence="9">
    <location>
        <begin position="632"/>
        <end position="651"/>
    </location>
</feature>
<evidence type="ECO:0000256" key="3">
    <source>
        <dbReference type="ARBA" id="ARBA00022737"/>
    </source>
</evidence>
<dbReference type="RefSeq" id="XP_044965524.1">
    <property type="nucleotide sequence ID" value="XM_045109589.1"/>
</dbReference>
<reference evidence="12" key="1">
    <citation type="journal article" date="2012" name="Nature">
        <title>A physical, genetic and functional sequence assembly of the barley genome.</title>
        <authorList>
            <consortium name="The International Barley Genome Sequencing Consortium"/>
            <person name="Mayer K.F."/>
            <person name="Waugh R."/>
            <person name="Brown J.W."/>
            <person name="Schulman A."/>
            <person name="Langridge P."/>
            <person name="Platzer M."/>
            <person name="Fincher G.B."/>
            <person name="Muehlbauer G.J."/>
            <person name="Sato K."/>
            <person name="Close T.J."/>
            <person name="Wise R.P."/>
            <person name="Stein N."/>
        </authorList>
    </citation>
    <scope>NUCLEOTIDE SEQUENCE [LARGE SCALE GENOMIC DNA]</scope>
    <source>
        <strain evidence="12">cv. Morex</strain>
    </source>
</reference>
<gene>
    <name evidence="11" type="primary">LOC123425843</name>
</gene>
<feature type="transmembrane region" description="Helical" evidence="9">
    <location>
        <begin position="496"/>
        <end position="521"/>
    </location>
</feature>
<feature type="transmembrane region" description="Helical" evidence="9">
    <location>
        <begin position="457"/>
        <end position="475"/>
    </location>
</feature>
<comment type="subcellular location">
    <subcellularLocation>
        <location evidence="1">Membrane</location>
        <topology evidence="1">Multi-pass membrane protein</topology>
    </subcellularLocation>
</comment>
<keyword evidence="4 9" id="KW-1133">Transmembrane helix</keyword>
<name>A0A8I6X4S8_HORVV</name>
<keyword evidence="3" id="KW-0677">Repeat</keyword>
<evidence type="ECO:0000256" key="6">
    <source>
        <dbReference type="ARBA" id="ARBA00023136"/>
    </source>
</evidence>
<dbReference type="Proteomes" id="UP000011116">
    <property type="component" value="Chromosome 2H"/>
</dbReference>
<evidence type="ECO:0000313" key="12">
    <source>
        <dbReference type="Proteomes" id="UP000011116"/>
    </source>
</evidence>
<evidence type="ECO:0000256" key="2">
    <source>
        <dbReference type="ARBA" id="ARBA00022692"/>
    </source>
</evidence>
<dbReference type="Pfam" id="PF13962">
    <property type="entry name" value="PGG"/>
    <property type="match status" value="1"/>
</dbReference>
<reference evidence="11" key="2">
    <citation type="submission" date="2020-10" db="EMBL/GenBank/DDBJ databases">
        <authorList>
            <person name="Scholz U."/>
            <person name="Mascher M."/>
            <person name="Fiebig A."/>
        </authorList>
    </citation>
    <scope>NUCLEOTIDE SEQUENCE [LARGE SCALE GENOMIC DNA]</scope>
    <source>
        <strain evidence="11">cv. Morex</strain>
    </source>
</reference>
<dbReference type="SUPFAM" id="SSF48403">
    <property type="entry name" value="Ankyrin repeat"/>
    <property type="match status" value="2"/>
</dbReference>
<keyword evidence="5 7" id="KW-0040">ANK repeat</keyword>
<dbReference type="Gramene" id="HORVU.MOREX.r3.2HG0139420.1">
    <property type="protein sequence ID" value="HORVU.MOREX.r3.2HG0139420.1"/>
    <property type="gene ID" value="HORVU.MOREX.r3.2HG0139420"/>
</dbReference>
<evidence type="ECO:0000256" key="8">
    <source>
        <dbReference type="SAM" id="MobiDB-lite"/>
    </source>
</evidence>
<feature type="repeat" description="ANK" evidence="7">
    <location>
        <begin position="357"/>
        <end position="378"/>
    </location>
</feature>
<dbReference type="Gene3D" id="1.25.40.20">
    <property type="entry name" value="Ankyrin repeat-containing domain"/>
    <property type="match status" value="2"/>
</dbReference>
<evidence type="ECO:0000256" key="9">
    <source>
        <dbReference type="SAM" id="Phobius"/>
    </source>
</evidence>
<dbReference type="PROSITE" id="PS50297">
    <property type="entry name" value="ANK_REP_REGION"/>
    <property type="match status" value="2"/>
</dbReference>
<evidence type="ECO:0000256" key="5">
    <source>
        <dbReference type="ARBA" id="ARBA00023043"/>
    </source>
</evidence>
<feature type="compositionally biased region" description="Low complexity" evidence="8">
    <location>
        <begin position="1"/>
        <end position="20"/>
    </location>
</feature>
<sequence length="652" mass="69896">MSSPEVETSPPSTPSTASCPTPRPLVTAPSLRPALLRAARSGDERRLVKELLADPSAPDLDTATTAGGNTLLHVAASGGHAALAALLLRRAPGLLAARNAALDTPLHLAARAGAHKSVALLIASSPSTSSLRALTRATNNRGETALHDAVRGGHEAAAHALAAADPGLAGLSGGAGETPIYMATAAGLLGMLRVLMKLYKNDDDDDEDEVPKLCSCTGPGRRTALHAAVLTSNEMTQELLQWNPALVKEVDDSGSTPLHYVASAGNISALKLLLRYDTSPAYVPDSNGLFPVHVAAKMGYGQLIYELCKHCPDSDEKLDGKGRNFLHIAVEHKKWKVVWHFCGTPELERMVNVMDYKGNTALHLAVKNADQMIVSLLMANKSVLPNIVNNQGVTALDLAVLATDKGMSYTLVIILRCLAWTGAVLTPRRLDHFIDEFHIGKASGNELKKFSNIAQNLVVGSVLVSTVTFAAVFTLPGGNISDGHPHAGAPILSHRYTFKAFVMANTLAFVGSTLSTIWLTYAGSDHVHPLLRALYMFFSVICMEQATRSMVAAFALGAYVVLSPVSERIAIVVCMSTIATLLLRNPSNWQLGFLFMPIKRRLGWRGAFKAHLPQQTRSRLTVDIGSNFACLILRRMLGMLFTYSFIFLLALL</sequence>
<dbReference type="SMART" id="SM00248">
    <property type="entry name" value="ANK"/>
    <property type="match status" value="9"/>
</dbReference>
<keyword evidence="12" id="KW-1185">Reference proteome</keyword>
<dbReference type="GeneID" id="123425843"/>
<dbReference type="PROSITE" id="PS50088">
    <property type="entry name" value="ANK_REPEAT"/>
    <property type="match status" value="3"/>
</dbReference>
<dbReference type="Pfam" id="PF12796">
    <property type="entry name" value="Ank_2"/>
    <property type="match status" value="2"/>
</dbReference>
<keyword evidence="2 9" id="KW-0812">Transmembrane</keyword>
<reference evidence="11" key="3">
    <citation type="submission" date="2022-01" db="UniProtKB">
        <authorList>
            <consortium name="EnsemblPlants"/>
        </authorList>
    </citation>
    <scope>IDENTIFICATION</scope>
    <source>
        <strain evidence="11">subsp. vulgare</strain>
    </source>
</reference>
<dbReference type="GO" id="GO:0016020">
    <property type="term" value="C:membrane"/>
    <property type="evidence" value="ECO:0007669"/>
    <property type="project" value="UniProtKB-SubCell"/>
</dbReference>
<feature type="domain" description="PGG" evidence="10">
    <location>
        <begin position="449"/>
        <end position="561"/>
    </location>
</feature>
<dbReference type="AlphaFoldDB" id="A0A8I6X4S8"/>
<dbReference type="InterPro" id="IPR036770">
    <property type="entry name" value="Ankyrin_rpt-contain_sf"/>
</dbReference>
<dbReference type="PANTHER" id="PTHR24186">
    <property type="entry name" value="PROTEIN PHOSPHATASE 1 REGULATORY SUBUNIT"/>
    <property type="match status" value="1"/>
</dbReference>
<evidence type="ECO:0000259" key="10">
    <source>
        <dbReference type="Pfam" id="PF13962"/>
    </source>
</evidence>
<feature type="region of interest" description="Disordered" evidence="8">
    <location>
        <begin position="1"/>
        <end position="32"/>
    </location>
</feature>
<keyword evidence="6 9" id="KW-0472">Membrane</keyword>
<dbReference type="InterPro" id="IPR026961">
    <property type="entry name" value="PGG_dom"/>
</dbReference>
<evidence type="ECO:0000256" key="7">
    <source>
        <dbReference type="PROSITE-ProRule" id="PRU00023"/>
    </source>
</evidence>
<protein>
    <recommendedName>
        <fullName evidence="10">PGG domain-containing protein</fullName>
    </recommendedName>
</protein>
<proteinExistence type="predicted"/>
<dbReference type="Pfam" id="PF00023">
    <property type="entry name" value="Ank"/>
    <property type="match status" value="1"/>
</dbReference>
<evidence type="ECO:0000313" key="11">
    <source>
        <dbReference type="EnsemblPlants" id="HORVU.MOREX.r3.2HG0139420.1"/>
    </source>
</evidence>
<feature type="repeat" description="ANK" evidence="7">
    <location>
        <begin position="253"/>
        <end position="285"/>
    </location>
</feature>
<feature type="repeat" description="ANK" evidence="7">
    <location>
        <begin position="67"/>
        <end position="99"/>
    </location>
</feature>
<dbReference type="EnsemblPlants" id="HORVU.MOREX.r3.2HG0139420.1">
    <property type="protein sequence ID" value="HORVU.MOREX.r3.2HG0139420.1"/>
    <property type="gene ID" value="HORVU.MOREX.r3.2HG0139420"/>
</dbReference>
<feature type="transmembrane region" description="Helical" evidence="9">
    <location>
        <begin position="533"/>
        <end position="562"/>
    </location>
</feature>
<dbReference type="PANTHER" id="PTHR24186:SF50">
    <property type="entry name" value="ANKYRIN REPEAT-CONTAINING PROTEIN ITN1-LIKE ISOFORM X1"/>
    <property type="match status" value="1"/>
</dbReference>
<organism evidence="11 12">
    <name type="scientific">Hordeum vulgare subsp. vulgare</name>
    <name type="common">Domesticated barley</name>
    <dbReference type="NCBI Taxonomy" id="112509"/>
    <lineage>
        <taxon>Eukaryota</taxon>
        <taxon>Viridiplantae</taxon>
        <taxon>Streptophyta</taxon>
        <taxon>Embryophyta</taxon>
        <taxon>Tracheophyta</taxon>
        <taxon>Spermatophyta</taxon>
        <taxon>Magnoliopsida</taxon>
        <taxon>Liliopsida</taxon>
        <taxon>Poales</taxon>
        <taxon>Poaceae</taxon>
        <taxon>BOP clade</taxon>
        <taxon>Pooideae</taxon>
        <taxon>Triticodae</taxon>
        <taxon>Triticeae</taxon>
        <taxon>Hordeinae</taxon>
        <taxon>Hordeum</taxon>
    </lineage>
</organism>
<dbReference type="InterPro" id="IPR002110">
    <property type="entry name" value="Ankyrin_rpt"/>
</dbReference>
<evidence type="ECO:0000256" key="4">
    <source>
        <dbReference type="ARBA" id="ARBA00022989"/>
    </source>
</evidence>
<evidence type="ECO:0000256" key="1">
    <source>
        <dbReference type="ARBA" id="ARBA00004141"/>
    </source>
</evidence>